<evidence type="ECO:0000313" key="1">
    <source>
        <dbReference type="EMBL" id="MYL84057.1"/>
    </source>
</evidence>
<dbReference type="AlphaFoldDB" id="A0A7C9N1G2"/>
<comment type="caution">
    <text evidence="1">The sequence shown here is derived from an EMBL/GenBank/DDBJ whole genome shotgun (WGS) entry which is preliminary data.</text>
</comment>
<protein>
    <submittedName>
        <fullName evidence="1">Uncharacterized protein</fullName>
    </submittedName>
</protein>
<dbReference type="Proteomes" id="UP000482487">
    <property type="component" value="Unassembled WGS sequence"/>
</dbReference>
<keyword evidence="2" id="KW-1185">Reference proteome</keyword>
<organism evidence="1 2">
    <name type="scientific">Solidesulfovibrio aerotolerans</name>
    <dbReference type="NCBI Taxonomy" id="295255"/>
    <lineage>
        <taxon>Bacteria</taxon>
        <taxon>Pseudomonadati</taxon>
        <taxon>Thermodesulfobacteriota</taxon>
        <taxon>Desulfovibrionia</taxon>
        <taxon>Desulfovibrionales</taxon>
        <taxon>Desulfovibrionaceae</taxon>
        <taxon>Solidesulfovibrio</taxon>
    </lineage>
</organism>
<reference evidence="1 2" key="1">
    <citation type="submission" date="2020-01" db="EMBL/GenBank/DDBJ databases">
        <title>Genome sequence of Desulfovibrio aerotolerans DSM 16695(T).</title>
        <authorList>
            <person name="Karnachuk O."/>
            <person name="Avakyan M."/>
            <person name="Mardanov A."/>
            <person name="Kadnikov V."/>
            <person name="Ravin N."/>
        </authorList>
    </citation>
    <scope>NUCLEOTIDE SEQUENCE [LARGE SCALE GENOMIC DNA]</scope>
    <source>
        <strain evidence="1 2">DSM 16695</strain>
    </source>
</reference>
<dbReference type="RefSeq" id="WP_160961725.1">
    <property type="nucleotide sequence ID" value="NZ_WVUD01000024.1"/>
</dbReference>
<dbReference type="EMBL" id="WVUD01000024">
    <property type="protein sequence ID" value="MYL84057.1"/>
    <property type="molecule type" value="Genomic_DNA"/>
</dbReference>
<proteinExistence type="predicted"/>
<name>A0A7C9N1G2_9BACT</name>
<evidence type="ECO:0000313" key="2">
    <source>
        <dbReference type="Proteomes" id="UP000482487"/>
    </source>
</evidence>
<accession>A0A7C9N1G2</accession>
<gene>
    <name evidence="1" type="ORF">GTA51_13055</name>
</gene>
<dbReference type="OrthoDB" id="5444622at2"/>
<sequence length="304" mass="35750">MSIKIYLSSFDLNVLLKYKEMRPEAELNVLLSYGTVKGDYYDMIVTHRDKINSLILDSGAFTYNYAKESLREKIDLDGFACYCQTFNNQFDFIFNFDKNFKATGYDDNCKCQKQLEEKGIKNLVPVVHDYRGLNTDEVGEYLKNYEIISLGMSEDKKDDFVVGGIVKRIKDAGKKVHLLGVSSYNRLKDLPIDYNDSSNWAQAQKFGYVYFWNYPYNPDKAEIMLRFRDSEPDREDNKLIYFEDYDYRPEVEQYIKNELSITYRDLYGHNATFCRQLVNTHYFVTLQDHVRAAHKANGFDTIYP</sequence>